<sequence>MASLSNWRTTSKGTRSPFFMISLISLPLSVPACTSSRRRSPDEMCVKSYFFTIFMHWVPLPDPGPPKTNTTGTSTLSGSFMSSLLLTWWFRGGNNTPSERGKKGTQQRQVEQCRISSGPDSRRSTE</sequence>
<feature type="compositionally biased region" description="Polar residues" evidence="1">
    <location>
        <begin position="93"/>
        <end position="119"/>
    </location>
</feature>
<name>A0A6B0UQ15_IXORI</name>
<proteinExistence type="predicted"/>
<dbReference type="AlphaFoldDB" id="A0A6B0UQ15"/>
<keyword evidence="2" id="KW-0732">Signal</keyword>
<evidence type="ECO:0000256" key="2">
    <source>
        <dbReference type="SAM" id="SignalP"/>
    </source>
</evidence>
<feature type="chain" id="PRO_5025350317" evidence="2">
    <location>
        <begin position="33"/>
        <end position="126"/>
    </location>
</feature>
<evidence type="ECO:0000313" key="3">
    <source>
        <dbReference type="EMBL" id="MXU91835.1"/>
    </source>
</evidence>
<feature type="signal peptide" evidence="2">
    <location>
        <begin position="1"/>
        <end position="32"/>
    </location>
</feature>
<organism evidence="3">
    <name type="scientific">Ixodes ricinus</name>
    <name type="common">Common tick</name>
    <name type="synonym">Acarus ricinus</name>
    <dbReference type="NCBI Taxonomy" id="34613"/>
    <lineage>
        <taxon>Eukaryota</taxon>
        <taxon>Metazoa</taxon>
        <taxon>Ecdysozoa</taxon>
        <taxon>Arthropoda</taxon>
        <taxon>Chelicerata</taxon>
        <taxon>Arachnida</taxon>
        <taxon>Acari</taxon>
        <taxon>Parasitiformes</taxon>
        <taxon>Ixodida</taxon>
        <taxon>Ixodoidea</taxon>
        <taxon>Ixodidae</taxon>
        <taxon>Ixodinae</taxon>
        <taxon>Ixodes</taxon>
    </lineage>
</organism>
<accession>A0A6B0UQ15</accession>
<reference evidence="3" key="1">
    <citation type="submission" date="2019-12" db="EMBL/GenBank/DDBJ databases">
        <title>An insight into the sialome of adult female Ixodes ricinus ticks feeding for 6 days.</title>
        <authorList>
            <person name="Perner J."/>
            <person name="Ribeiro J.M.C."/>
        </authorList>
    </citation>
    <scope>NUCLEOTIDE SEQUENCE</scope>
    <source>
        <strain evidence="3">Semi-engorged</strain>
        <tissue evidence="3">Salivary glands</tissue>
    </source>
</reference>
<feature type="region of interest" description="Disordered" evidence="1">
    <location>
        <begin position="92"/>
        <end position="126"/>
    </location>
</feature>
<protein>
    <submittedName>
        <fullName evidence="3">Putative secreted protein</fullName>
    </submittedName>
</protein>
<dbReference type="EMBL" id="GIFC01009752">
    <property type="protein sequence ID" value="MXU91835.1"/>
    <property type="molecule type" value="Transcribed_RNA"/>
</dbReference>
<evidence type="ECO:0000256" key="1">
    <source>
        <dbReference type="SAM" id="MobiDB-lite"/>
    </source>
</evidence>